<accession>A0A014P6F9</accession>
<gene>
    <name evidence="1" type="ORF">X797_008845</name>
</gene>
<dbReference type="HOGENOM" id="CLU_1635798_0_0_1"/>
<dbReference type="Proteomes" id="UP000030151">
    <property type="component" value="Unassembled WGS sequence"/>
</dbReference>
<dbReference type="EMBL" id="JELW01000030">
    <property type="protein sequence ID" value="EXU98030.1"/>
    <property type="molecule type" value="Genomic_DNA"/>
</dbReference>
<evidence type="ECO:0000313" key="2">
    <source>
        <dbReference type="Proteomes" id="UP000030151"/>
    </source>
</evidence>
<proteinExistence type="predicted"/>
<protein>
    <submittedName>
        <fullName evidence="1">Uncharacterized protein</fullName>
    </submittedName>
</protein>
<organism evidence="1 2">
    <name type="scientific">Metarhizium robertsii</name>
    <dbReference type="NCBI Taxonomy" id="568076"/>
    <lineage>
        <taxon>Eukaryota</taxon>
        <taxon>Fungi</taxon>
        <taxon>Dikarya</taxon>
        <taxon>Ascomycota</taxon>
        <taxon>Pezizomycotina</taxon>
        <taxon>Sordariomycetes</taxon>
        <taxon>Hypocreomycetidae</taxon>
        <taxon>Hypocreales</taxon>
        <taxon>Clavicipitaceae</taxon>
        <taxon>Metarhizium</taxon>
    </lineage>
</organism>
<sequence>MFTTCRSATDVRGKLKRGLDRKCDETKVARHPLQAVQESLVLQAEMVEPNPKPCVVPDGRVNSPNIANFGLTKVIVTTVVYCISAIPRPYHPADMQPTVVFVSPRLPDPGSCSCLCQREFRTDVVTCGVALGQVGKRYGVDGQNLQENDRHKLEVCDGSFIA</sequence>
<reference evidence="1 2" key="1">
    <citation type="submission" date="2014-02" db="EMBL/GenBank/DDBJ databases">
        <title>The genome sequence of the entomopathogenic fungus Metarhizium robertsii ARSEF 2575.</title>
        <authorList>
            <person name="Giuliano Garisto Donzelli B."/>
            <person name="Roe B.A."/>
            <person name="Macmil S.L."/>
            <person name="Krasnoff S.B."/>
            <person name="Gibson D.M."/>
        </authorList>
    </citation>
    <scope>NUCLEOTIDE SEQUENCE [LARGE SCALE GENOMIC DNA]</scope>
    <source>
        <strain evidence="1 2">ARSEF 2575</strain>
    </source>
</reference>
<evidence type="ECO:0000313" key="1">
    <source>
        <dbReference type="EMBL" id="EXU98030.1"/>
    </source>
</evidence>
<name>A0A014P6F9_9HYPO</name>
<comment type="caution">
    <text evidence="1">The sequence shown here is derived from an EMBL/GenBank/DDBJ whole genome shotgun (WGS) entry which is preliminary data.</text>
</comment>
<dbReference type="AlphaFoldDB" id="A0A014P6F9"/>